<comment type="similarity">
    <text evidence="2">Belongs to the prokaryotic molybdopterin-containing oxidoreductase family.</text>
</comment>
<reference evidence="11 12" key="1">
    <citation type="submission" date="2017-11" db="EMBL/GenBank/DDBJ databases">
        <title>Draft genome sequence of environmental isolate Aeromonas lusitania sp. nov. MDC 2473.</title>
        <authorList>
            <person name="Colston S.M."/>
            <person name="Navarro A."/>
            <person name="Martinez-Murcia A.J."/>
            <person name="Graf J."/>
        </authorList>
    </citation>
    <scope>NUCLEOTIDE SEQUENCE [LARGE SCALE GENOMIC DNA]</scope>
    <source>
        <strain evidence="11 12">MDC 2473</strain>
    </source>
</reference>
<dbReference type="Proteomes" id="UP000232060">
    <property type="component" value="Unassembled WGS sequence"/>
</dbReference>
<evidence type="ECO:0000256" key="4">
    <source>
        <dbReference type="ARBA" id="ARBA00022505"/>
    </source>
</evidence>
<protein>
    <submittedName>
        <fullName evidence="11">Tetrathionate reductase subunit TtrA</fullName>
    </submittedName>
</protein>
<dbReference type="Pfam" id="PF01568">
    <property type="entry name" value="Molydop_binding"/>
    <property type="match status" value="1"/>
</dbReference>
<dbReference type="Gene3D" id="3.40.228.10">
    <property type="entry name" value="Dimethylsulfoxide Reductase, domain 2"/>
    <property type="match status" value="1"/>
</dbReference>
<evidence type="ECO:0000256" key="9">
    <source>
        <dbReference type="ARBA" id="ARBA00023014"/>
    </source>
</evidence>
<keyword evidence="4" id="KW-0500">Molybdenum</keyword>
<dbReference type="InterPro" id="IPR050612">
    <property type="entry name" value="Prok_Mopterin_Oxidored"/>
</dbReference>
<keyword evidence="12" id="KW-1185">Reference proteome</keyword>
<dbReference type="OrthoDB" id="9815647at2"/>
<dbReference type="Gene3D" id="3.40.50.740">
    <property type="match status" value="1"/>
</dbReference>
<accession>A0A2M8HEW6</accession>
<evidence type="ECO:0000256" key="8">
    <source>
        <dbReference type="ARBA" id="ARBA00023004"/>
    </source>
</evidence>
<dbReference type="InterPro" id="IPR006656">
    <property type="entry name" value="Mopterin_OxRdtase"/>
</dbReference>
<sequence>MDHSKRKFLKGAAIAGGTGLFVAGYSDTLQQVANGVVTGSAGKPTRDPIHGNSLPVEFRVDAQGELHPNPAQRLANTMCLGCWTLCGVRARIDNESDKIVRILGNPYHPLSARHHIDFKTPIKQALLGTSGYQEEGLEGRSTACARGNAMLEQLDSPHRVTRCLKRVGPRGSGRWQSIPFEQLVQEVVEGGDLFGEGQIEGLRAIRNLTEPLDPANPEYGPRANQLLVSNASDEGRDHFIKRFTFNSFGTRNFANHGAYCGLSFRVGAGALLDDLEKNAHLKPDWDESDFLLFMGTSPQQSGNPFKRQSRQLAANRVREGKPFSYVVVAPSLPNTVNMPSAPANRWLPIRPATDSALALAMLRWIIDNDRYAEPFLGAPNAEAAERAGYRGFSNASHLVLCDESHPRFGQMLRSSDLGLPFKGEAYGEGDAVLVADAGSDALLPAGRCERASLWVDRRILASSGELAVKSSFQLLAESCREYSLEQYSAECAVPVSDIVELAREFTSHGTRAAVVSHGGTMSANGFYSAWAIMMLNAMIGNLNARGGAVASGGKFDPFGAGPRYDLTSFPGMVKPAGVFLSRSKFPYEKTSEYRRKREAGQNPYPAHEPWFPISGPLLGEHLTAAVNGYPYRLKAWINHMGNPLYGQAGLAKAIGPQLKDPKVLPLFISIDSFINESSALSDYIVPDTLTYESWGWATAWHGVMTKVSTGRWPVVEPRVAKTAEGDPVCMESFLIAVAKRLSLPGFGEGSVKGVDGKLHGLNRAADFSLYGAANVAYLGQPVPAIGPEDLAWSGVERILPVLNATLSAEEAGRAAYLFARGGRFEPVAKGRDESGQPSKRWPKPLMLWNPEVGSRRHSQSGQFLSGTPRFFRPQLADGTPLNEAFKPTQWPLLLTSYKSHTMSSMSIGSDRLRQVNPSNRVRLNEQTAARLGIESGDRVRVSTPDGSVIGVAECVAGVQKDAIAIEHGFGHKELGARAHWVDGKEVAASPLRGAGVNLNDLAVLDPSRHGRYPLVDWAIGSSARQGLPARVDKLV</sequence>
<dbReference type="Pfam" id="PF00384">
    <property type="entry name" value="Molybdopterin"/>
    <property type="match status" value="1"/>
</dbReference>
<comment type="cofactor">
    <cofactor evidence="1">
        <name>Mo-bis(molybdopterin guanine dinucleotide)</name>
        <dbReference type="ChEBI" id="CHEBI:60539"/>
    </cofactor>
</comment>
<dbReference type="SUPFAM" id="SSF50692">
    <property type="entry name" value="ADC-like"/>
    <property type="match status" value="1"/>
</dbReference>
<dbReference type="InterPro" id="IPR006963">
    <property type="entry name" value="Mopterin_OxRdtase_4Fe-4S_dom"/>
</dbReference>
<dbReference type="AlphaFoldDB" id="A0A2M8HEW6"/>
<name>A0A2M8HEW6_9GAMM</name>
<dbReference type="InterPro" id="IPR041929">
    <property type="entry name" value="Tetrathionate-R_A_N"/>
</dbReference>
<dbReference type="Gene3D" id="2.40.40.20">
    <property type="match status" value="1"/>
</dbReference>
<evidence type="ECO:0000256" key="3">
    <source>
        <dbReference type="ARBA" id="ARBA00022485"/>
    </source>
</evidence>
<evidence type="ECO:0000313" key="12">
    <source>
        <dbReference type="Proteomes" id="UP000232060"/>
    </source>
</evidence>
<dbReference type="PANTHER" id="PTHR43742:SF9">
    <property type="entry name" value="TETRATHIONATE REDUCTASE SUBUNIT A"/>
    <property type="match status" value="1"/>
</dbReference>
<dbReference type="CDD" id="cd02780">
    <property type="entry name" value="MopB_CT_Tetrathionate_Arsenate-R"/>
    <property type="match status" value="1"/>
</dbReference>
<dbReference type="Gene3D" id="3.30.200.210">
    <property type="match status" value="1"/>
</dbReference>
<evidence type="ECO:0000256" key="5">
    <source>
        <dbReference type="ARBA" id="ARBA00022723"/>
    </source>
</evidence>
<evidence type="ECO:0000259" key="10">
    <source>
        <dbReference type="PROSITE" id="PS51669"/>
    </source>
</evidence>
<dbReference type="InterPro" id="IPR009010">
    <property type="entry name" value="Asp_de-COase-like_dom_sf"/>
</dbReference>
<dbReference type="SUPFAM" id="SSF53706">
    <property type="entry name" value="Formate dehydrogenase/DMSO reductase, domains 1-3"/>
    <property type="match status" value="1"/>
</dbReference>
<feature type="domain" description="4Fe-4S Mo/W bis-MGD-type" evidence="10">
    <location>
        <begin position="72"/>
        <end position="158"/>
    </location>
</feature>
<dbReference type="InterPro" id="IPR037946">
    <property type="entry name" value="MopB_CT_Tetrathionate"/>
</dbReference>
<keyword evidence="5" id="KW-0479">Metal-binding</keyword>
<dbReference type="InterPro" id="IPR006311">
    <property type="entry name" value="TAT_signal"/>
</dbReference>
<gene>
    <name evidence="11" type="ORF">CUC44_01455</name>
</gene>
<keyword evidence="8" id="KW-0408">Iron</keyword>
<keyword evidence="7" id="KW-0560">Oxidoreductase</keyword>
<dbReference type="SMART" id="SM00926">
    <property type="entry name" value="Molybdop_Fe4S4"/>
    <property type="match status" value="1"/>
</dbReference>
<keyword evidence="3" id="KW-0004">4Fe-4S</keyword>
<comment type="caution">
    <text evidence="11">The sequence shown here is derived from an EMBL/GenBank/DDBJ whole genome shotgun (WGS) entry which is preliminary data.</text>
</comment>
<evidence type="ECO:0000256" key="1">
    <source>
        <dbReference type="ARBA" id="ARBA00001942"/>
    </source>
</evidence>
<dbReference type="PROSITE" id="PS51669">
    <property type="entry name" value="4FE4S_MOW_BIS_MGD"/>
    <property type="match status" value="1"/>
</dbReference>
<dbReference type="GO" id="GO:0046872">
    <property type="term" value="F:metal ion binding"/>
    <property type="evidence" value="ECO:0007669"/>
    <property type="project" value="UniProtKB-KW"/>
</dbReference>
<keyword evidence="6" id="KW-0732">Signal</keyword>
<dbReference type="GO" id="GO:0051539">
    <property type="term" value="F:4 iron, 4 sulfur cluster binding"/>
    <property type="evidence" value="ECO:0007669"/>
    <property type="project" value="UniProtKB-KW"/>
</dbReference>
<dbReference type="CDD" id="cd02758">
    <property type="entry name" value="MopB_Tetrathionate-Ra"/>
    <property type="match status" value="1"/>
</dbReference>
<evidence type="ECO:0000256" key="2">
    <source>
        <dbReference type="ARBA" id="ARBA00010312"/>
    </source>
</evidence>
<evidence type="ECO:0000256" key="6">
    <source>
        <dbReference type="ARBA" id="ARBA00022729"/>
    </source>
</evidence>
<dbReference type="InterPro" id="IPR006657">
    <property type="entry name" value="MoPterin_dinucl-bd_dom"/>
</dbReference>
<dbReference type="PROSITE" id="PS51318">
    <property type="entry name" value="TAT"/>
    <property type="match status" value="1"/>
</dbReference>
<organism evidence="11 12">
    <name type="scientific">Aeromonas lusitana</name>
    <dbReference type="NCBI Taxonomy" id="931529"/>
    <lineage>
        <taxon>Bacteria</taxon>
        <taxon>Pseudomonadati</taxon>
        <taxon>Pseudomonadota</taxon>
        <taxon>Gammaproteobacteria</taxon>
        <taxon>Aeromonadales</taxon>
        <taxon>Aeromonadaceae</taxon>
        <taxon>Aeromonas</taxon>
    </lineage>
</organism>
<dbReference type="GO" id="GO:0043546">
    <property type="term" value="F:molybdopterin cofactor binding"/>
    <property type="evidence" value="ECO:0007669"/>
    <property type="project" value="InterPro"/>
</dbReference>
<evidence type="ECO:0000313" key="11">
    <source>
        <dbReference type="EMBL" id="PJC95082.1"/>
    </source>
</evidence>
<dbReference type="EMBL" id="PGCP01000002">
    <property type="protein sequence ID" value="PJC95082.1"/>
    <property type="molecule type" value="Genomic_DNA"/>
</dbReference>
<evidence type="ECO:0000256" key="7">
    <source>
        <dbReference type="ARBA" id="ARBA00023002"/>
    </source>
</evidence>
<proteinExistence type="inferred from homology"/>
<keyword evidence="9" id="KW-0411">Iron-sulfur</keyword>
<dbReference type="RefSeq" id="WP_100858229.1">
    <property type="nucleotide sequence ID" value="NZ_PGCP01000002.1"/>
</dbReference>
<dbReference type="PANTHER" id="PTHR43742">
    <property type="entry name" value="TRIMETHYLAMINE-N-OXIDE REDUCTASE"/>
    <property type="match status" value="1"/>
</dbReference>
<dbReference type="GO" id="GO:0016491">
    <property type="term" value="F:oxidoreductase activity"/>
    <property type="evidence" value="ECO:0007669"/>
    <property type="project" value="UniProtKB-KW"/>
</dbReference>